<gene>
    <name evidence="2" type="ORF">CDL10_07080</name>
</gene>
<evidence type="ECO:0000256" key="1">
    <source>
        <dbReference type="SAM" id="MobiDB-lite"/>
    </source>
</evidence>
<proteinExistence type="predicted"/>
<protein>
    <submittedName>
        <fullName evidence="2">Uncharacterized protein</fullName>
    </submittedName>
</protein>
<dbReference type="Proteomes" id="UP000231960">
    <property type="component" value="Unassembled WGS sequence"/>
</dbReference>
<dbReference type="AlphaFoldDB" id="A0A2M9R622"/>
<reference evidence="2 3" key="1">
    <citation type="submission" date="2017-06" db="EMBL/GenBank/DDBJ databases">
        <title>Description of Avrilella dinanensis gen. nov. sp. nov.</title>
        <authorList>
            <person name="Leyer C."/>
            <person name="Sassi M."/>
            <person name="Minet J."/>
            <person name="Kayal S."/>
            <person name="Cattoir V."/>
        </authorList>
    </citation>
    <scope>NUCLEOTIDE SEQUENCE [LARGE SCALE GENOMIC DNA]</scope>
    <source>
        <strain evidence="2 3">UR159</strain>
    </source>
</reference>
<evidence type="ECO:0000313" key="3">
    <source>
        <dbReference type="Proteomes" id="UP000231960"/>
    </source>
</evidence>
<name>A0A2M9R622_9FLAO</name>
<sequence length="65" mass="6604">MVVPARLAPVSNIVATPFAGNTTLLLKLFQLSAKLLPVPVPPETPPGPAPENPPGAPGSAPHLVH</sequence>
<evidence type="ECO:0000313" key="2">
    <source>
        <dbReference type="EMBL" id="PJR04322.1"/>
    </source>
</evidence>
<comment type="caution">
    <text evidence="2">The sequence shown here is derived from an EMBL/GenBank/DDBJ whole genome shotgun (WGS) entry which is preliminary data.</text>
</comment>
<feature type="region of interest" description="Disordered" evidence="1">
    <location>
        <begin position="37"/>
        <end position="65"/>
    </location>
</feature>
<feature type="compositionally biased region" description="Pro residues" evidence="1">
    <location>
        <begin position="38"/>
        <end position="56"/>
    </location>
</feature>
<dbReference type="EMBL" id="NIPO01000001">
    <property type="protein sequence ID" value="PJR04322.1"/>
    <property type="molecule type" value="Genomic_DNA"/>
</dbReference>
<organism evidence="2 3">
    <name type="scientific">Avrilella dinanensis</name>
    <dbReference type="NCBI Taxonomy" id="2008672"/>
    <lineage>
        <taxon>Bacteria</taxon>
        <taxon>Pseudomonadati</taxon>
        <taxon>Bacteroidota</taxon>
        <taxon>Flavobacteriia</taxon>
        <taxon>Flavobacteriales</taxon>
        <taxon>Flavobacteriaceae</taxon>
        <taxon>Avrilella</taxon>
    </lineage>
</organism>
<accession>A0A2M9R622</accession>
<keyword evidence="3" id="KW-1185">Reference proteome</keyword>